<evidence type="ECO:0000313" key="2">
    <source>
        <dbReference type="Proteomes" id="UP000184436"/>
    </source>
</evidence>
<accession>A0A1M4Z1B9</accession>
<organism evidence="1 2">
    <name type="scientific">Bacteroides faecichinchillae</name>
    <dbReference type="NCBI Taxonomy" id="871325"/>
    <lineage>
        <taxon>Bacteria</taxon>
        <taxon>Pseudomonadati</taxon>
        <taxon>Bacteroidota</taxon>
        <taxon>Bacteroidia</taxon>
        <taxon>Bacteroidales</taxon>
        <taxon>Bacteroidaceae</taxon>
        <taxon>Bacteroides</taxon>
    </lineage>
</organism>
<dbReference type="EMBL" id="FQVD01000011">
    <property type="protein sequence ID" value="SHF11597.1"/>
    <property type="molecule type" value="Genomic_DNA"/>
</dbReference>
<gene>
    <name evidence="1" type="ORF">SAMN05444349_111115</name>
</gene>
<evidence type="ECO:0000313" key="1">
    <source>
        <dbReference type="EMBL" id="SHF11597.1"/>
    </source>
</evidence>
<dbReference type="STRING" id="871325.SAMN05444349_111115"/>
<reference evidence="1 2" key="1">
    <citation type="submission" date="2016-11" db="EMBL/GenBank/DDBJ databases">
        <authorList>
            <person name="Jaros S."/>
            <person name="Januszkiewicz K."/>
            <person name="Wedrychowicz H."/>
        </authorList>
    </citation>
    <scope>NUCLEOTIDE SEQUENCE [LARGE SCALE GENOMIC DNA]</scope>
    <source>
        <strain evidence="1 2">DSM 26883</strain>
    </source>
</reference>
<dbReference type="RefSeq" id="WP_175551324.1">
    <property type="nucleotide sequence ID" value="NZ_FQVD01000011.1"/>
</dbReference>
<keyword evidence="2" id="KW-1185">Reference proteome</keyword>
<name>A0A1M4Z1B9_9BACE</name>
<sequence>MSPFQYMQIAVSDGFQFYQQAPVFFFRRGQCPGDDSLVIGCAMLSRMHVGCDCIFGFVPRYIWKESDYPAFLEPSEHYLNRCFHISLLSIRI</sequence>
<protein>
    <submittedName>
        <fullName evidence="1">Uncharacterized protein</fullName>
    </submittedName>
</protein>
<dbReference type="Proteomes" id="UP000184436">
    <property type="component" value="Unassembled WGS sequence"/>
</dbReference>
<proteinExistence type="predicted"/>
<dbReference type="AlphaFoldDB" id="A0A1M4Z1B9"/>